<accession>A0ABQ9DIY5</accession>
<reference evidence="1" key="1">
    <citation type="submission" date="2019-10" db="EMBL/GenBank/DDBJ databases">
        <authorList>
            <person name="Soares A.E.R."/>
            <person name="Aleixo A."/>
            <person name="Schneider P."/>
            <person name="Miyaki C.Y."/>
            <person name="Schneider M.P."/>
            <person name="Mello C."/>
            <person name="Vasconcelos A.T.R."/>
        </authorList>
    </citation>
    <scope>NUCLEOTIDE SEQUENCE</scope>
    <source>
        <tissue evidence="1">Muscle</tissue>
    </source>
</reference>
<evidence type="ECO:0000313" key="2">
    <source>
        <dbReference type="Proteomes" id="UP001145742"/>
    </source>
</evidence>
<dbReference type="Proteomes" id="UP001145742">
    <property type="component" value="Unassembled WGS sequence"/>
</dbReference>
<comment type="caution">
    <text evidence="1">The sequence shown here is derived from an EMBL/GenBank/DDBJ whole genome shotgun (WGS) entry which is preliminary data.</text>
</comment>
<dbReference type="EMBL" id="WHWB01033227">
    <property type="protein sequence ID" value="KAJ7421283.1"/>
    <property type="molecule type" value="Genomic_DNA"/>
</dbReference>
<protein>
    <submittedName>
        <fullName evidence="1">Uncharacterized protein</fullName>
    </submittedName>
</protein>
<organism evidence="1 2">
    <name type="scientific">Willisornis vidua</name>
    <name type="common">Xingu scale-backed antbird</name>
    <dbReference type="NCBI Taxonomy" id="1566151"/>
    <lineage>
        <taxon>Eukaryota</taxon>
        <taxon>Metazoa</taxon>
        <taxon>Chordata</taxon>
        <taxon>Craniata</taxon>
        <taxon>Vertebrata</taxon>
        <taxon>Euteleostomi</taxon>
        <taxon>Archelosauria</taxon>
        <taxon>Archosauria</taxon>
        <taxon>Dinosauria</taxon>
        <taxon>Saurischia</taxon>
        <taxon>Theropoda</taxon>
        <taxon>Coelurosauria</taxon>
        <taxon>Aves</taxon>
        <taxon>Neognathae</taxon>
        <taxon>Neoaves</taxon>
        <taxon>Telluraves</taxon>
        <taxon>Australaves</taxon>
        <taxon>Passeriformes</taxon>
        <taxon>Thamnophilidae</taxon>
        <taxon>Willisornis</taxon>
    </lineage>
</organism>
<gene>
    <name evidence="1" type="ORF">WISP_43552</name>
</gene>
<sequence>MVVGSKTDAASQGYVAVRTTGLERVGMDTLAAEGEIHNHEDPLPALFSSLLDTPGFSRPWEVNNIDEPNFEEQ</sequence>
<evidence type="ECO:0000313" key="1">
    <source>
        <dbReference type="EMBL" id="KAJ7421283.1"/>
    </source>
</evidence>
<proteinExistence type="predicted"/>
<keyword evidence="2" id="KW-1185">Reference proteome</keyword>
<name>A0ABQ9DIY5_9PASS</name>